<evidence type="ECO:0000313" key="2">
    <source>
        <dbReference type="EMBL" id="EMR4588258.1"/>
    </source>
</evidence>
<accession>A0AAD2VPX8</accession>
<reference evidence="1" key="1">
    <citation type="submission" date="2023-10" db="EMBL/GenBank/DDBJ databases">
        <authorList>
            <consortium name="Clinical and Environmental Microbiology Branch: Whole genome sequencing antimicrobial resistance pathogens in the healthcare setting"/>
        </authorList>
    </citation>
    <scope>NUCLEOTIDE SEQUENCE</scope>
    <source>
        <strain evidence="1">2020QW-00022</strain>
    </source>
</reference>
<dbReference type="EMBL" id="ABEXCJ040000001">
    <property type="protein sequence ID" value="ELR5216071.1"/>
    <property type="molecule type" value="Genomic_DNA"/>
</dbReference>
<dbReference type="AlphaFoldDB" id="A0AAD2VPX8"/>
<gene>
    <name evidence="2" type="ORF">M0K77_000521</name>
    <name evidence="1" type="ORF">M0K77_RS02605</name>
</gene>
<protein>
    <submittedName>
        <fullName evidence="1">Uncharacterized protein</fullName>
    </submittedName>
</protein>
<comment type="caution">
    <text evidence="1">The sequence shown here is derived from an EMBL/GenBank/DDBJ whole genome shotgun (WGS) entry which is preliminary data.</text>
</comment>
<evidence type="ECO:0000313" key="1">
    <source>
        <dbReference type="EMBL" id="ELR5216071.1"/>
    </source>
</evidence>
<sequence>MKRINRYHENDFISSESDVVLDSDEVTVSTKNDIVIGLEPEQVVNFENLKGFIVEISRNIPDFDNQVQRYFYNIDKEPDFPHNLSVIYIEDNSAILDYWSEEVNNQFTMIFQYNNGIWKLIDANGRKPD</sequence>
<organism evidence="1">
    <name type="scientific">Providencia rettgeri</name>
    <dbReference type="NCBI Taxonomy" id="587"/>
    <lineage>
        <taxon>Bacteria</taxon>
        <taxon>Pseudomonadati</taxon>
        <taxon>Pseudomonadota</taxon>
        <taxon>Gammaproteobacteria</taxon>
        <taxon>Enterobacterales</taxon>
        <taxon>Morganellaceae</taxon>
        <taxon>Providencia</taxon>
    </lineage>
</organism>
<name>A0AAD2VPX8_PRORE</name>
<dbReference type="EMBL" id="ABEXCJ050000001">
    <property type="protein sequence ID" value="EMR4588258.1"/>
    <property type="molecule type" value="Genomic_DNA"/>
</dbReference>
<proteinExistence type="predicted"/>